<dbReference type="EC" id="3.1.3.16" evidence="3"/>
<dbReference type="SMART" id="SM00332">
    <property type="entry name" value="PP2Cc"/>
    <property type="match status" value="1"/>
</dbReference>
<dbReference type="InterPro" id="IPR001932">
    <property type="entry name" value="PPM-type_phosphatase-like_dom"/>
</dbReference>
<evidence type="ECO:0000313" key="4">
    <source>
        <dbReference type="Proteomes" id="UP001595817"/>
    </source>
</evidence>
<dbReference type="SUPFAM" id="SSF81606">
    <property type="entry name" value="PP2C-like"/>
    <property type="match status" value="1"/>
</dbReference>
<dbReference type="InterPro" id="IPR036457">
    <property type="entry name" value="PPM-type-like_dom_sf"/>
</dbReference>
<dbReference type="Gene3D" id="1.10.1240.30">
    <property type="entry name" value="KaiA/RbsU domain"/>
    <property type="match status" value="1"/>
</dbReference>
<dbReference type="Pfam" id="PF07228">
    <property type="entry name" value="SpoIIE"/>
    <property type="match status" value="1"/>
</dbReference>
<name>A0ABV8X551_9LACT</name>
<organism evidence="3 4">
    <name type="scientific">Chungangia koreensis</name>
    <dbReference type="NCBI Taxonomy" id="752657"/>
    <lineage>
        <taxon>Bacteria</taxon>
        <taxon>Bacillati</taxon>
        <taxon>Bacillota</taxon>
        <taxon>Bacilli</taxon>
        <taxon>Lactobacillales</taxon>
        <taxon>Chungangia</taxon>
    </lineage>
</organism>
<feature type="domain" description="PPM-type phosphatase" evidence="2">
    <location>
        <begin position="120"/>
        <end position="331"/>
    </location>
</feature>
<evidence type="ECO:0000313" key="3">
    <source>
        <dbReference type="EMBL" id="MFC4410550.1"/>
    </source>
</evidence>
<gene>
    <name evidence="3" type="ORF">ACFOZY_08945</name>
</gene>
<accession>A0ABV8X551</accession>
<dbReference type="SUPFAM" id="SSF101215">
    <property type="entry name" value="KaiA/RbsU domain"/>
    <property type="match status" value="1"/>
</dbReference>
<proteinExistence type="predicted"/>
<dbReference type="RefSeq" id="WP_378154500.1">
    <property type="nucleotide sequence ID" value="NZ_JBHSEC010000014.1"/>
</dbReference>
<dbReference type="PROSITE" id="PS51746">
    <property type="entry name" value="PPM_2"/>
    <property type="match status" value="1"/>
</dbReference>
<evidence type="ECO:0000259" key="2">
    <source>
        <dbReference type="PROSITE" id="PS51746"/>
    </source>
</evidence>
<evidence type="ECO:0000256" key="1">
    <source>
        <dbReference type="ARBA" id="ARBA00022801"/>
    </source>
</evidence>
<dbReference type="InterPro" id="IPR014787">
    <property type="entry name" value="PSer_Pase_RsbU_N"/>
</dbReference>
<keyword evidence="1 3" id="KW-0378">Hydrolase</keyword>
<dbReference type="InterPro" id="IPR052016">
    <property type="entry name" value="Bact_Sigma-Reg"/>
</dbReference>
<dbReference type="PANTHER" id="PTHR43156:SF15">
    <property type="entry name" value="PHOSPHOSERINE PHOSPHATASE RSBU"/>
    <property type="match status" value="1"/>
</dbReference>
<sequence>MLQFSKDYKEILRQYVLSQTEQNLYIGQNFSRQLIEKNIAPEDVIGIHKAALEEIFPDMPEQLLHSFDLLIEVMIRYGLALKEHESLVKKQEELKMEMDLAANVQETMLKTKVPQLSGFDIGLVSIPAKKMNGDYIYFVSNDDQHADVAVADVIGKGIPAALCMSMIKFAMDSLQHSSTNPDYMLDMMNGIVERNMDDSMFISMFYGRIDIKKSRFTYASAGHEPALLYRAAEDRFEYLEAKGILLGVDPSAVFEKHDVTLNKDDFIVIMTDGVTESRTKEGFITQQTLLSLIRDAKDLPAQEMTDHIFQLLARSQDYELRDDFTMVVLKK</sequence>
<protein>
    <submittedName>
        <fullName evidence="3">PP2C family protein-serine/threonine phosphatase</fullName>
        <ecNumber evidence="3">3.1.3.16</ecNumber>
    </submittedName>
</protein>
<dbReference type="Gene3D" id="3.60.40.10">
    <property type="entry name" value="PPM-type phosphatase domain"/>
    <property type="match status" value="1"/>
</dbReference>
<keyword evidence="4" id="KW-1185">Reference proteome</keyword>
<dbReference type="Proteomes" id="UP001595817">
    <property type="component" value="Unassembled WGS sequence"/>
</dbReference>
<dbReference type="InterPro" id="IPR017944">
    <property type="entry name" value="KaiA/RbsU_helical_domain_sf"/>
</dbReference>
<dbReference type="SMART" id="SM00331">
    <property type="entry name" value="PP2C_SIG"/>
    <property type="match status" value="1"/>
</dbReference>
<dbReference type="Pfam" id="PF08673">
    <property type="entry name" value="RsbU_N"/>
    <property type="match status" value="1"/>
</dbReference>
<dbReference type="GO" id="GO:0004722">
    <property type="term" value="F:protein serine/threonine phosphatase activity"/>
    <property type="evidence" value="ECO:0007669"/>
    <property type="project" value="UniProtKB-EC"/>
</dbReference>
<dbReference type="PANTHER" id="PTHR43156">
    <property type="entry name" value="STAGE II SPORULATION PROTEIN E-RELATED"/>
    <property type="match status" value="1"/>
</dbReference>
<reference evidence="4" key="1">
    <citation type="journal article" date="2019" name="Int. J. Syst. Evol. Microbiol.">
        <title>The Global Catalogue of Microorganisms (GCM) 10K type strain sequencing project: providing services to taxonomists for standard genome sequencing and annotation.</title>
        <authorList>
            <consortium name="The Broad Institute Genomics Platform"/>
            <consortium name="The Broad Institute Genome Sequencing Center for Infectious Disease"/>
            <person name="Wu L."/>
            <person name="Ma J."/>
        </authorList>
    </citation>
    <scope>NUCLEOTIDE SEQUENCE [LARGE SCALE GENOMIC DNA]</scope>
    <source>
        <strain evidence="4">CCUG 59778</strain>
    </source>
</reference>
<comment type="caution">
    <text evidence="3">The sequence shown here is derived from an EMBL/GenBank/DDBJ whole genome shotgun (WGS) entry which is preliminary data.</text>
</comment>
<dbReference type="EMBL" id="JBHSEC010000014">
    <property type="protein sequence ID" value="MFC4410550.1"/>
    <property type="molecule type" value="Genomic_DNA"/>
</dbReference>